<dbReference type="Gene3D" id="3.10.129.10">
    <property type="entry name" value="Hotdog Thioesterase"/>
    <property type="match status" value="1"/>
</dbReference>
<dbReference type="Pfam" id="PF13279">
    <property type="entry name" value="4HBT_2"/>
    <property type="match status" value="1"/>
</dbReference>
<name>A0A7C5LU27_9PROT</name>
<proteinExistence type="predicted"/>
<comment type="caution">
    <text evidence="1">The sequence shown here is derived from an EMBL/GenBank/DDBJ whole genome shotgun (WGS) entry which is preliminary data.</text>
</comment>
<dbReference type="EMBL" id="DRMJ01000239">
    <property type="protein sequence ID" value="HHL42909.1"/>
    <property type="molecule type" value="Genomic_DNA"/>
</dbReference>
<dbReference type="SUPFAM" id="SSF54637">
    <property type="entry name" value="Thioesterase/thiol ester dehydrase-isomerase"/>
    <property type="match status" value="1"/>
</dbReference>
<organism evidence="1">
    <name type="scientific">Hellea balneolensis</name>
    <dbReference type="NCBI Taxonomy" id="287478"/>
    <lineage>
        <taxon>Bacteria</taxon>
        <taxon>Pseudomonadati</taxon>
        <taxon>Pseudomonadota</taxon>
        <taxon>Alphaproteobacteria</taxon>
        <taxon>Maricaulales</taxon>
        <taxon>Robiginitomaculaceae</taxon>
        <taxon>Hellea</taxon>
    </lineage>
</organism>
<sequence>MIETFFGIAEAWEADELGHLNMRYYVERAEQARAAFCGPLGLGGAFKSGALSTLVPKQHHVKYHKELRPGDPMRCQTGIVAFDATTITLEHQIFKAPDILSCTVVETLAHISSRTGAEFNWPKRVRDYANKHISKLSEAAHPRNIDLDYPPFTPTIKQAKKLGLKVIGRGMFAAHEAGADGSIRGHALFGRISDSAQNLSAAWPDILFDPKTGVSGALLEKLAVHRARPKIGDCYVIYSGLRAANTYVRELCHWMMDPISGQCWGSFIGVGCGFDLNTRRLIKTDETALALLRPNIIPGLSV</sequence>
<protein>
    <submittedName>
        <fullName evidence="1">Thioesterase</fullName>
    </submittedName>
</protein>
<dbReference type="InterPro" id="IPR029069">
    <property type="entry name" value="HotDog_dom_sf"/>
</dbReference>
<dbReference type="CDD" id="cd00586">
    <property type="entry name" value="4HBT"/>
    <property type="match status" value="1"/>
</dbReference>
<dbReference type="Proteomes" id="UP000885830">
    <property type="component" value="Unassembled WGS sequence"/>
</dbReference>
<gene>
    <name evidence="1" type="ORF">ENJ42_04765</name>
</gene>
<reference evidence="1" key="1">
    <citation type="journal article" date="2020" name="mSystems">
        <title>Genome- and Community-Level Interaction Insights into Carbon Utilization and Element Cycling Functions of Hydrothermarchaeota in Hydrothermal Sediment.</title>
        <authorList>
            <person name="Zhou Z."/>
            <person name="Liu Y."/>
            <person name="Xu W."/>
            <person name="Pan J."/>
            <person name="Luo Z.H."/>
            <person name="Li M."/>
        </authorList>
    </citation>
    <scope>NUCLEOTIDE SEQUENCE [LARGE SCALE GENOMIC DNA]</scope>
    <source>
        <strain evidence="1">HyVt-485</strain>
    </source>
</reference>
<accession>A0A7C5LU27</accession>
<dbReference type="AlphaFoldDB" id="A0A7C5LU27"/>
<evidence type="ECO:0000313" key="1">
    <source>
        <dbReference type="EMBL" id="HHL42909.1"/>
    </source>
</evidence>